<comment type="function">
    <text evidence="4">Core component of the SHOC2-MRAS-PP1c (SMP) holophosphatase complex that regulates activation of the MAPK pathway. Acts as a scaffolding protein in the SMP complex. The SMP complex specifically dephosphorylates the inhibitory phosphorylation at 'Ser-259' of RAF1 kinase, 'Ser-365' of BRAF kinase and 'Ser-214' of ARAF kinase, stimulating their kinase activities. The SMP complex enhances the dephosphorylation activity and substrate specificity of PP1c.</text>
</comment>
<comment type="subunit">
    <text evidence="5">Component of the SHOC2-MRAS-PP1c (SMP) complex consisting of SHOC2, GTP-bound M-Ras/MRAS and the catalytic subunit of protein phosphatase 1 (either PPP1CA, PPP1CB or PPP1CC). SHOC2 and PP1c preferably bind M-Ras/MRAS, but they also bind K-Ras/KRAS, N-Ras/NRAS and H-Ras/HRAS; these interactions are GTP-dependent and both SHOC2 and PP1c are required to form a stable complex. Interacts with PP1c in the absence of Ras GTPases. Interacts with M-Ras/MRAS and RAF1. Interacts with ERBIN; disrupts the interaction with RAF1 and Ras, preventing the activation of the Ras signaling pathway. Interacts with LZTR1.</text>
</comment>
<dbReference type="Gene3D" id="3.80.10.10">
    <property type="entry name" value="Ribonuclease Inhibitor"/>
    <property type="match status" value="2"/>
</dbReference>
<sequence>MSVVLCVKWSHLRLPWVDLDWLLDISCQITELDLSANCLPSLPSIIPWGLINLKKLNLSDNHLGELPCVQSSDEIICSRWAQERGQGPPYPPLEPPSRAVSLIEFGILGSELVVVVGGLLSRTHLTGSRHHGLWCLMSKSDLSKWLLEIDISSNKLSHLPPGFLHLSKLQKLIASRNYLERLFEEENGMSLR</sequence>
<dbReference type="Pfam" id="PF00560">
    <property type="entry name" value="LRR_1"/>
    <property type="match status" value="2"/>
</dbReference>
<gene>
    <name evidence="6" type="ORF">U0070_023938</name>
</gene>
<reference evidence="6 7" key="1">
    <citation type="journal article" date="2023" name="bioRxiv">
        <title>Conserved and derived expression patterns and positive selection on dental genes reveal complex evolutionary context of ever-growing rodent molars.</title>
        <authorList>
            <person name="Calamari Z.T."/>
            <person name="Song A."/>
            <person name="Cohen E."/>
            <person name="Akter M."/>
            <person name="Roy R.D."/>
            <person name="Hallikas O."/>
            <person name="Christensen M.M."/>
            <person name="Li P."/>
            <person name="Marangoni P."/>
            <person name="Jernvall J."/>
            <person name="Klein O.D."/>
        </authorList>
    </citation>
    <scope>NUCLEOTIDE SEQUENCE [LARGE SCALE GENOMIC DNA]</scope>
    <source>
        <strain evidence="6">V071</strain>
    </source>
</reference>
<keyword evidence="1" id="KW-0433">Leucine-rich repeat</keyword>
<dbReference type="InterPro" id="IPR050216">
    <property type="entry name" value="LRR_domain-containing"/>
</dbReference>
<evidence type="ECO:0000256" key="4">
    <source>
        <dbReference type="ARBA" id="ARBA00049970"/>
    </source>
</evidence>
<dbReference type="Proteomes" id="UP001488838">
    <property type="component" value="Unassembled WGS sequence"/>
</dbReference>
<dbReference type="PANTHER" id="PTHR48051">
    <property type="match status" value="1"/>
</dbReference>
<keyword evidence="2" id="KW-0677">Repeat</keyword>
<organism evidence="6 7">
    <name type="scientific">Myodes glareolus</name>
    <name type="common">Bank vole</name>
    <name type="synonym">Clethrionomys glareolus</name>
    <dbReference type="NCBI Taxonomy" id="447135"/>
    <lineage>
        <taxon>Eukaryota</taxon>
        <taxon>Metazoa</taxon>
        <taxon>Chordata</taxon>
        <taxon>Craniata</taxon>
        <taxon>Vertebrata</taxon>
        <taxon>Euteleostomi</taxon>
        <taxon>Mammalia</taxon>
        <taxon>Eutheria</taxon>
        <taxon>Euarchontoglires</taxon>
        <taxon>Glires</taxon>
        <taxon>Rodentia</taxon>
        <taxon>Myomorpha</taxon>
        <taxon>Muroidea</taxon>
        <taxon>Cricetidae</taxon>
        <taxon>Arvicolinae</taxon>
        <taxon>Myodes</taxon>
    </lineage>
</organism>
<dbReference type="PANTHER" id="PTHR48051:SF54">
    <property type="entry name" value="LEUCINE-RICH REPEAT-CONTAINING PROTEIN"/>
    <property type="match status" value="1"/>
</dbReference>
<keyword evidence="7" id="KW-1185">Reference proteome</keyword>
<evidence type="ECO:0000256" key="1">
    <source>
        <dbReference type="ARBA" id="ARBA00022614"/>
    </source>
</evidence>
<dbReference type="SUPFAM" id="SSF52058">
    <property type="entry name" value="L domain-like"/>
    <property type="match status" value="1"/>
</dbReference>
<dbReference type="GO" id="GO:0005737">
    <property type="term" value="C:cytoplasm"/>
    <property type="evidence" value="ECO:0007669"/>
    <property type="project" value="TreeGrafter"/>
</dbReference>
<evidence type="ECO:0000313" key="7">
    <source>
        <dbReference type="Proteomes" id="UP001488838"/>
    </source>
</evidence>
<dbReference type="EMBL" id="JBBHLL010000256">
    <property type="protein sequence ID" value="KAK7807906.1"/>
    <property type="molecule type" value="Genomic_DNA"/>
</dbReference>
<evidence type="ECO:0000256" key="3">
    <source>
        <dbReference type="ARBA" id="ARBA00023907"/>
    </source>
</evidence>
<dbReference type="AlphaFoldDB" id="A0AAW0I0G8"/>
<dbReference type="InterPro" id="IPR032675">
    <property type="entry name" value="LRR_dom_sf"/>
</dbReference>
<evidence type="ECO:0000256" key="5">
    <source>
        <dbReference type="ARBA" id="ARBA00049999"/>
    </source>
</evidence>
<comment type="caution">
    <text evidence="6">The sequence shown here is derived from an EMBL/GenBank/DDBJ whole genome shotgun (WGS) entry which is preliminary data.</text>
</comment>
<dbReference type="PROSITE" id="PS51450">
    <property type="entry name" value="LRR"/>
    <property type="match status" value="1"/>
</dbReference>
<name>A0AAW0I0G8_MYOGA</name>
<protein>
    <recommendedName>
        <fullName evidence="3">Leucine-rich repeat protein SHOC-2</fullName>
    </recommendedName>
</protein>
<dbReference type="InterPro" id="IPR001611">
    <property type="entry name" value="Leu-rich_rpt"/>
</dbReference>
<evidence type="ECO:0000256" key="2">
    <source>
        <dbReference type="ARBA" id="ARBA00022737"/>
    </source>
</evidence>
<evidence type="ECO:0000313" key="6">
    <source>
        <dbReference type="EMBL" id="KAK7807906.1"/>
    </source>
</evidence>
<proteinExistence type="predicted"/>
<accession>A0AAW0I0G8</accession>